<accession>X1CNT8</accession>
<organism evidence="1">
    <name type="scientific">marine sediment metagenome</name>
    <dbReference type="NCBI Taxonomy" id="412755"/>
    <lineage>
        <taxon>unclassified sequences</taxon>
        <taxon>metagenomes</taxon>
        <taxon>ecological metagenomes</taxon>
    </lineage>
</organism>
<gene>
    <name evidence="1" type="ORF">S01H4_52002</name>
</gene>
<dbReference type="EMBL" id="BART01029668">
    <property type="protein sequence ID" value="GAH09442.1"/>
    <property type="molecule type" value="Genomic_DNA"/>
</dbReference>
<evidence type="ECO:0000313" key="1">
    <source>
        <dbReference type="EMBL" id="GAH09442.1"/>
    </source>
</evidence>
<proteinExistence type="predicted"/>
<reference evidence="1" key="1">
    <citation type="journal article" date="2014" name="Front. Microbiol.">
        <title>High frequency of phylogenetically diverse reductive dehalogenase-homologous genes in deep subseafloor sedimentary metagenomes.</title>
        <authorList>
            <person name="Kawai M."/>
            <person name="Futagami T."/>
            <person name="Toyoda A."/>
            <person name="Takaki Y."/>
            <person name="Nishi S."/>
            <person name="Hori S."/>
            <person name="Arai W."/>
            <person name="Tsubouchi T."/>
            <person name="Morono Y."/>
            <person name="Uchiyama I."/>
            <person name="Ito T."/>
            <person name="Fujiyama A."/>
            <person name="Inagaki F."/>
            <person name="Takami H."/>
        </authorList>
    </citation>
    <scope>NUCLEOTIDE SEQUENCE</scope>
    <source>
        <strain evidence="1">Expedition CK06-06</strain>
    </source>
</reference>
<name>X1CNT8_9ZZZZ</name>
<comment type="caution">
    <text evidence="1">The sequence shown here is derived from an EMBL/GenBank/DDBJ whole genome shotgun (WGS) entry which is preliminary data.</text>
</comment>
<sequence length="42" mass="4945">MFKIVSIDSEDHPEGVYTTENEAWQVFCEEGYSKHTHTIEEQ</sequence>
<protein>
    <submittedName>
        <fullName evidence="1">Uncharacterized protein</fullName>
    </submittedName>
</protein>
<dbReference type="AlphaFoldDB" id="X1CNT8"/>